<dbReference type="InterPro" id="IPR000531">
    <property type="entry name" value="Beta-barrel_TonB"/>
</dbReference>
<evidence type="ECO:0000313" key="17">
    <source>
        <dbReference type="EMBL" id="MFC3116081.1"/>
    </source>
</evidence>
<dbReference type="SUPFAM" id="SSF56935">
    <property type="entry name" value="Porins"/>
    <property type="match status" value="1"/>
</dbReference>
<evidence type="ECO:0000256" key="10">
    <source>
        <dbReference type="ARBA" id="ARBA00023136"/>
    </source>
</evidence>
<comment type="caution">
    <text evidence="17">The sequence shown here is derived from an EMBL/GenBank/DDBJ whole genome shotgun (WGS) entry which is preliminary data.</text>
</comment>
<dbReference type="PANTHER" id="PTHR32552:SF89">
    <property type="entry name" value="CATECHOLATE SIDEROPHORE RECEPTOR FIU"/>
    <property type="match status" value="1"/>
</dbReference>
<dbReference type="Pfam" id="PF07715">
    <property type="entry name" value="Plug"/>
    <property type="match status" value="1"/>
</dbReference>
<evidence type="ECO:0000313" key="18">
    <source>
        <dbReference type="Proteomes" id="UP001595555"/>
    </source>
</evidence>
<keyword evidence="18" id="KW-1185">Reference proteome</keyword>
<keyword evidence="8" id="KW-0406">Ion transport</keyword>
<evidence type="ECO:0000259" key="15">
    <source>
        <dbReference type="Pfam" id="PF00593"/>
    </source>
</evidence>
<keyword evidence="4" id="KW-0410">Iron transport</keyword>
<reference evidence="18" key="1">
    <citation type="journal article" date="2019" name="Int. J. Syst. Evol. Microbiol.">
        <title>The Global Catalogue of Microorganisms (GCM) 10K type strain sequencing project: providing services to taxonomists for standard genome sequencing and annotation.</title>
        <authorList>
            <consortium name="The Broad Institute Genomics Platform"/>
            <consortium name="The Broad Institute Genome Sequencing Center for Infectious Disease"/>
            <person name="Wu L."/>
            <person name="Ma J."/>
        </authorList>
    </citation>
    <scope>NUCLEOTIDE SEQUENCE [LARGE SCALE GENOMIC DNA]</scope>
    <source>
        <strain evidence="18">KCTC 52237</strain>
    </source>
</reference>
<name>A0ABV7FEN7_9GAMM</name>
<proteinExistence type="inferred from homology"/>
<keyword evidence="11 12" id="KW-0998">Cell outer membrane</keyword>
<dbReference type="InterPro" id="IPR037066">
    <property type="entry name" value="Plug_dom_sf"/>
</dbReference>
<evidence type="ECO:0000256" key="1">
    <source>
        <dbReference type="ARBA" id="ARBA00004571"/>
    </source>
</evidence>
<keyword evidence="6 14" id="KW-0732">Signal</keyword>
<accession>A0ABV7FEN7</accession>
<keyword evidence="3 12" id="KW-1134">Transmembrane beta strand</keyword>
<evidence type="ECO:0000256" key="11">
    <source>
        <dbReference type="ARBA" id="ARBA00023237"/>
    </source>
</evidence>
<dbReference type="PANTHER" id="PTHR32552">
    <property type="entry name" value="FERRICHROME IRON RECEPTOR-RELATED"/>
    <property type="match status" value="1"/>
</dbReference>
<dbReference type="Gene3D" id="2.170.130.10">
    <property type="entry name" value="TonB-dependent receptor, plug domain"/>
    <property type="match status" value="1"/>
</dbReference>
<comment type="subcellular location">
    <subcellularLocation>
        <location evidence="1 12">Cell outer membrane</location>
        <topology evidence="1 12">Multi-pass membrane protein</topology>
    </subcellularLocation>
</comment>
<keyword evidence="2 12" id="KW-0813">Transport</keyword>
<feature type="signal peptide" evidence="14">
    <location>
        <begin position="1"/>
        <end position="26"/>
    </location>
</feature>
<feature type="domain" description="TonB-dependent receptor-like beta-barrel" evidence="15">
    <location>
        <begin position="435"/>
        <end position="896"/>
    </location>
</feature>
<dbReference type="EMBL" id="JBHRTF010000004">
    <property type="protein sequence ID" value="MFC3116081.1"/>
    <property type="molecule type" value="Genomic_DNA"/>
</dbReference>
<evidence type="ECO:0000256" key="5">
    <source>
        <dbReference type="ARBA" id="ARBA00022692"/>
    </source>
</evidence>
<keyword evidence="9 13" id="KW-0798">TonB box</keyword>
<dbReference type="InterPro" id="IPR012910">
    <property type="entry name" value="Plug_dom"/>
</dbReference>
<feature type="domain" description="TonB-dependent receptor plug" evidence="16">
    <location>
        <begin position="71"/>
        <end position="183"/>
    </location>
</feature>
<evidence type="ECO:0000256" key="4">
    <source>
        <dbReference type="ARBA" id="ARBA00022496"/>
    </source>
</evidence>
<evidence type="ECO:0000256" key="6">
    <source>
        <dbReference type="ARBA" id="ARBA00022729"/>
    </source>
</evidence>
<evidence type="ECO:0000256" key="13">
    <source>
        <dbReference type="RuleBase" id="RU003357"/>
    </source>
</evidence>
<evidence type="ECO:0000256" key="8">
    <source>
        <dbReference type="ARBA" id="ARBA00023065"/>
    </source>
</evidence>
<dbReference type="Gene3D" id="2.40.170.20">
    <property type="entry name" value="TonB-dependent receptor, beta-barrel domain"/>
    <property type="match status" value="1"/>
</dbReference>
<keyword evidence="5 12" id="KW-0812">Transmembrane</keyword>
<dbReference type="InterPro" id="IPR036942">
    <property type="entry name" value="Beta-barrel_TonB_sf"/>
</dbReference>
<organism evidence="17 18">
    <name type="scientific">Cellvibrio fontiphilus</name>
    <dbReference type="NCBI Taxonomy" id="1815559"/>
    <lineage>
        <taxon>Bacteria</taxon>
        <taxon>Pseudomonadati</taxon>
        <taxon>Pseudomonadota</taxon>
        <taxon>Gammaproteobacteria</taxon>
        <taxon>Cellvibrionales</taxon>
        <taxon>Cellvibrionaceae</taxon>
        <taxon>Cellvibrio</taxon>
    </lineage>
</organism>
<evidence type="ECO:0000256" key="14">
    <source>
        <dbReference type="SAM" id="SignalP"/>
    </source>
</evidence>
<keyword evidence="17" id="KW-0675">Receptor</keyword>
<evidence type="ECO:0000256" key="9">
    <source>
        <dbReference type="ARBA" id="ARBA00023077"/>
    </source>
</evidence>
<dbReference type="InterPro" id="IPR039426">
    <property type="entry name" value="TonB-dep_rcpt-like"/>
</dbReference>
<sequence length="940" mass="103724">MKINKILAAMLLVQGGSLLFPFAVCAQVVTDTAQPAAEKAAGKKEKPQDEGLKLEEIIVTGTAGGGQMTKFEASFGITTISQEQMKAIAPQSTADLLGEVPGIFTEGGTAGEASNNANVRGIPSSGGFKFLPLLVDGLPMYEEPEIGFMNNDVFIRADLMTETVEAVRGGPSAVLYSHALGGAANFITRTGSQEYEGAVKVEVGDWGHLRNDFFVSGPLTDRLTFAVGGFYRVSDGIRDPGYTGNDGGQMRGNLVWTSEDELTKVEMHAHMLRDKTIFYQNVPFTIPRVDERPTVDNPARVDNIQDLGIDLANGTLASNDLRTGTIKTAQGEREYDLANGINPSFDIWTLKFSRDFDTWKIENNMRKTSGVSGFNAIFAGMPVKAEQFVFDRERNDVANRAYTAAQQCDLGSVYLSYFGVNERNCGDNLNAANLTEFTNRYRSYSDFALKYADDGAPLDLAQSPYVAFQTLWLAEVEAEMFVDDLRLHTELDFFGEHNLTFGTYFSNYDLGTQLTITEMITDVTGSPRKLDLVATNASGAQIGPSLTDYGIYRHVNTFLKVDDKHQAFAFYINDDWAVTDRLDLNLGARWHQLNIDSNYFFADTGSDITAADVEVGSTSDTLADNSVVGLSGRVQAREIEFNQNGWTLGANFRLLDNLALFGRVSESFRMPRSEVIWADRTSADPIQTIDQLEGGVKLMGDTFDAFVTVFWNQFRATGNNHEYKDIEDPACQVTDGNLIDLNECRTIQGISRRGTENIGVELETNWRPELLPGFALSTTITWQDPQYSGGNVPIVEPVTEEVDGVFVTTGYRTIESGIDGNIPRRFARLMTNIRPSYNFEDLTGVPVTVYGAAQYLGERFGEDDNLIIYPDYWYFEAGVMGQVNDQFSAQLHVTNLTNEAVLTEGGNLDVNVVTQEGDRNIALGRPLMGRTIKLSLTYEF</sequence>
<keyword evidence="7" id="KW-0408">Iron</keyword>
<protein>
    <submittedName>
        <fullName evidence="17">TonB-dependent receptor</fullName>
    </submittedName>
</protein>
<gene>
    <name evidence="17" type="ORF">ACFODX_10970</name>
</gene>
<dbReference type="PROSITE" id="PS52016">
    <property type="entry name" value="TONB_DEPENDENT_REC_3"/>
    <property type="match status" value="1"/>
</dbReference>
<comment type="similarity">
    <text evidence="12 13">Belongs to the TonB-dependent receptor family.</text>
</comment>
<evidence type="ECO:0000259" key="16">
    <source>
        <dbReference type="Pfam" id="PF07715"/>
    </source>
</evidence>
<evidence type="ECO:0000256" key="3">
    <source>
        <dbReference type="ARBA" id="ARBA00022452"/>
    </source>
</evidence>
<dbReference type="RefSeq" id="WP_378119012.1">
    <property type="nucleotide sequence ID" value="NZ_JBHRTF010000004.1"/>
</dbReference>
<dbReference type="Pfam" id="PF00593">
    <property type="entry name" value="TonB_dep_Rec_b-barrel"/>
    <property type="match status" value="1"/>
</dbReference>
<evidence type="ECO:0000256" key="7">
    <source>
        <dbReference type="ARBA" id="ARBA00023004"/>
    </source>
</evidence>
<evidence type="ECO:0000256" key="12">
    <source>
        <dbReference type="PROSITE-ProRule" id="PRU01360"/>
    </source>
</evidence>
<feature type="chain" id="PRO_5046516231" evidence="14">
    <location>
        <begin position="27"/>
        <end position="940"/>
    </location>
</feature>
<dbReference type="Proteomes" id="UP001595555">
    <property type="component" value="Unassembled WGS sequence"/>
</dbReference>
<keyword evidence="10 12" id="KW-0472">Membrane</keyword>
<evidence type="ECO:0000256" key="2">
    <source>
        <dbReference type="ARBA" id="ARBA00022448"/>
    </source>
</evidence>